<dbReference type="GO" id="GO:0051287">
    <property type="term" value="F:NAD binding"/>
    <property type="evidence" value="ECO:0007669"/>
    <property type="project" value="UniProtKB-UniRule"/>
</dbReference>
<keyword evidence="6 13" id="KW-0560">Oxidoreductase</keyword>
<protein>
    <recommendedName>
        <fullName evidence="10 13">4-hydroxy-tetrahydrodipicolinate reductase</fullName>
        <shortName evidence="13">HTPA reductase</shortName>
        <ecNumber evidence="10 13">1.17.1.8</ecNumber>
    </recommendedName>
</protein>
<dbReference type="InterPro" id="IPR000846">
    <property type="entry name" value="DapB_N"/>
</dbReference>
<evidence type="ECO:0000256" key="3">
    <source>
        <dbReference type="ARBA" id="ARBA00022605"/>
    </source>
</evidence>
<dbReference type="UniPathway" id="UPA00034">
    <property type="reaction ID" value="UER00018"/>
</dbReference>
<organism evidence="16 17">
    <name type="scientific">Emergencia timonensis</name>
    <dbReference type="NCBI Taxonomy" id="1776384"/>
    <lineage>
        <taxon>Bacteria</taxon>
        <taxon>Bacillati</taxon>
        <taxon>Bacillota</taxon>
        <taxon>Clostridia</taxon>
        <taxon>Peptostreptococcales</taxon>
        <taxon>Anaerovoracaceae</taxon>
        <taxon>Emergencia</taxon>
    </lineage>
</organism>
<evidence type="ECO:0000313" key="17">
    <source>
        <dbReference type="Proteomes" id="UP000284841"/>
    </source>
</evidence>
<evidence type="ECO:0000259" key="15">
    <source>
        <dbReference type="Pfam" id="PF05173"/>
    </source>
</evidence>
<feature type="binding site" evidence="13">
    <location>
        <position position="43"/>
    </location>
    <ligand>
        <name>NAD(+)</name>
        <dbReference type="ChEBI" id="CHEBI:57540"/>
    </ligand>
</feature>
<evidence type="ECO:0000256" key="10">
    <source>
        <dbReference type="ARBA" id="ARBA00038983"/>
    </source>
</evidence>
<comment type="function">
    <text evidence="13">Catalyzes the conversion of 4-hydroxy-tetrahydrodipicolinate (HTPA) to tetrahydrodipicolinate.</text>
</comment>
<evidence type="ECO:0000256" key="12">
    <source>
        <dbReference type="ARBA" id="ARBA00049396"/>
    </source>
</evidence>
<accession>A0A415DWE9</accession>
<dbReference type="GO" id="GO:0005829">
    <property type="term" value="C:cytosol"/>
    <property type="evidence" value="ECO:0007669"/>
    <property type="project" value="TreeGrafter"/>
</dbReference>
<keyword evidence="5 13" id="KW-0220">Diaminopimelate biosynthesis</keyword>
<dbReference type="Proteomes" id="UP000284841">
    <property type="component" value="Unassembled WGS sequence"/>
</dbReference>
<dbReference type="AlphaFoldDB" id="A0A415DWE9"/>
<evidence type="ECO:0000256" key="5">
    <source>
        <dbReference type="ARBA" id="ARBA00022915"/>
    </source>
</evidence>
<comment type="similarity">
    <text evidence="1 13">Belongs to the DapB family.</text>
</comment>
<evidence type="ECO:0000256" key="4">
    <source>
        <dbReference type="ARBA" id="ARBA00022857"/>
    </source>
</evidence>
<comment type="catalytic activity">
    <reaction evidence="11 13">
        <text>(S)-2,3,4,5-tetrahydrodipicolinate + NADP(+) + H2O = (2S,4S)-4-hydroxy-2,3,4,5-tetrahydrodipicolinate + NADPH + H(+)</text>
        <dbReference type="Rhea" id="RHEA:35331"/>
        <dbReference type="ChEBI" id="CHEBI:15377"/>
        <dbReference type="ChEBI" id="CHEBI:15378"/>
        <dbReference type="ChEBI" id="CHEBI:16845"/>
        <dbReference type="ChEBI" id="CHEBI:57783"/>
        <dbReference type="ChEBI" id="CHEBI:58349"/>
        <dbReference type="ChEBI" id="CHEBI:67139"/>
        <dbReference type="EC" id="1.17.1.8"/>
    </reaction>
</comment>
<keyword evidence="4 13" id="KW-0521">NADP</keyword>
<dbReference type="PIRSF" id="PIRSF000161">
    <property type="entry name" value="DHPR"/>
    <property type="match status" value="1"/>
</dbReference>
<keyword evidence="17" id="KW-1185">Reference proteome</keyword>
<feature type="domain" description="Dihydrodipicolinate reductase C-terminal" evidence="15">
    <location>
        <begin position="120"/>
        <end position="238"/>
    </location>
</feature>
<dbReference type="NCBIfam" id="TIGR00036">
    <property type="entry name" value="dapB"/>
    <property type="match status" value="1"/>
</dbReference>
<feature type="domain" description="Dihydrodipicolinate reductase N-terminal" evidence="14">
    <location>
        <begin position="1"/>
        <end position="115"/>
    </location>
</feature>
<dbReference type="CDD" id="cd02274">
    <property type="entry name" value="DHDPR_N"/>
    <property type="match status" value="1"/>
</dbReference>
<comment type="catalytic activity">
    <reaction evidence="12 13">
        <text>(S)-2,3,4,5-tetrahydrodipicolinate + NAD(+) + H2O = (2S,4S)-4-hydroxy-2,3,4,5-tetrahydrodipicolinate + NADH + H(+)</text>
        <dbReference type="Rhea" id="RHEA:35323"/>
        <dbReference type="ChEBI" id="CHEBI:15377"/>
        <dbReference type="ChEBI" id="CHEBI:15378"/>
        <dbReference type="ChEBI" id="CHEBI:16845"/>
        <dbReference type="ChEBI" id="CHEBI:57540"/>
        <dbReference type="ChEBI" id="CHEBI:57945"/>
        <dbReference type="ChEBI" id="CHEBI:67139"/>
        <dbReference type="EC" id="1.17.1.8"/>
    </reaction>
</comment>
<dbReference type="GO" id="GO:0050661">
    <property type="term" value="F:NADP binding"/>
    <property type="evidence" value="ECO:0007669"/>
    <property type="project" value="UniProtKB-UniRule"/>
</dbReference>
<proteinExistence type="inferred from homology"/>
<evidence type="ECO:0000256" key="9">
    <source>
        <dbReference type="ARBA" id="ARBA00037922"/>
    </source>
</evidence>
<dbReference type="InterPro" id="IPR022664">
    <property type="entry name" value="DapB_N_CS"/>
</dbReference>
<evidence type="ECO:0000259" key="14">
    <source>
        <dbReference type="Pfam" id="PF01113"/>
    </source>
</evidence>
<dbReference type="PANTHER" id="PTHR20836">
    <property type="entry name" value="DIHYDRODIPICOLINATE REDUCTASE"/>
    <property type="match status" value="1"/>
</dbReference>
<keyword evidence="3 13" id="KW-0028">Amino-acid biosynthesis</keyword>
<comment type="subcellular location">
    <subcellularLocation>
        <location evidence="13">Cytoplasm</location>
    </subcellularLocation>
</comment>
<evidence type="ECO:0000313" key="16">
    <source>
        <dbReference type="EMBL" id="RHJ84760.1"/>
    </source>
</evidence>
<evidence type="ECO:0000256" key="11">
    <source>
        <dbReference type="ARBA" id="ARBA00049080"/>
    </source>
</evidence>
<feature type="active site" description="Proton donor/acceptor" evidence="13">
    <location>
        <position position="146"/>
    </location>
</feature>
<dbReference type="EC" id="1.17.1.8" evidence="10 13"/>
<evidence type="ECO:0000256" key="6">
    <source>
        <dbReference type="ARBA" id="ARBA00023002"/>
    </source>
</evidence>
<dbReference type="GO" id="GO:0008839">
    <property type="term" value="F:4-hydroxy-tetrahydrodipicolinate reductase"/>
    <property type="evidence" value="ECO:0007669"/>
    <property type="project" value="UniProtKB-UniRule"/>
</dbReference>
<dbReference type="InterPro" id="IPR036291">
    <property type="entry name" value="NAD(P)-bd_dom_sf"/>
</dbReference>
<dbReference type="HAMAP" id="MF_00102">
    <property type="entry name" value="DapB"/>
    <property type="match status" value="1"/>
</dbReference>
<dbReference type="PROSITE" id="PS01298">
    <property type="entry name" value="DAPB"/>
    <property type="match status" value="1"/>
</dbReference>
<comment type="subunit">
    <text evidence="13">Homotetramer.</text>
</comment>
<dbReference type="InterPro" id="IPR023940">
    <property type="entry name" value="DHDPR_bac"/>
</dbReference>
<dbReference type="Gene3D" id="3.40.50.720">
    <property type="entry name" value="NAD(P)-binding Rossmann-like Domain"/>
    <property type="match status" value="1"/>
</dbReference>
<dbReference type="EMBL" id="QRMS01000006">
    <property type="protein sequence ID" value="RHJ84760.1"/>
    <property type="molecule type" value="Genomic_DNA"/>
</dbReference>
<gene>
    <name evidence="13 16" type="primary">dapB</name>
    <name evidence="16" type="ORF">DW099_17210</name>
</gene>
<feature type="binding site" evidence="13">
    <location>
        <begin position="89"/>
        <end position="91"/>
    </location>
    <ligand>
        <name>NAD(+)</name>
        <dbReference type="ChEBI" id="CHEBI:57540"/>
    </ligand>
</feature>
<dbReference type="Pfam" id="PF01113">
    <property type="entry name" value="DapB_N"/>
    <property type="match status" value="1"/>
</dbReference>
<evidence type="ECO:0000256" key="13">
    <source>
        <dbReference type="HAMAP-Rule" id="MF_00102"/>
    </source>
</evidence>
<keyword evidence="7 13" id="KW-0520">NAD</keyword>
<dbReference type="GO" id="GO:0016726">
    <property type="term" value="F:oxidoreductase activity, acting on CH or CH2 groups, NAD or NADP as acceptor"/>
    <property type="evidence" value="ECO:0007669"/>
    <property type="project" value="UniProtKB-UniRule"/>
</dbReference>
<dbReference type="Gene3D" id="3.30.360.10">
    <property type="entry name" value="Dihydrodipicolinate Reductase, domain 2"/>
    <property type="match status" value="1"/>
</dbReference>
<dbReference type="Pfam" id="PF05173">
    <property type="entry name" value="DapB_C"/>
    <property type="match status" value="1"/>
</dbReference>
<feature type="binding site" evidence="13">
    <location>
        <begin position="113"/>
        <end position="116"/>
    </location>
    <ligand>
        <name>NAD(+)</name>
        <dbReference type="ChEBI" id="CHEBI:57540"/>
    </ligand>
</feature>
<comment type="caution">
    <text evidence="13">Was originally thought to be a dihydrodipicolinate reductase (DHDPR), catalyzing the conversion of dihydrodipicolinate to tetrahydrodipicolinate. However, it was shown in E.coli that the substrate of the enzymatic reaction is not dihydrodipicolinate (DHDP) but in fact (2S,4S)-4-hydroxy-2,3,4,5-tetrahydrodipicolinic acid (HTPA), the product released by the DapA-catalyzed reaction.</text>
</comment>
<dbReference type="SUPFAM" id="SSF51735">
    <property type="entry name" value="NAD(P)-binding Rossmann-fold domains"/>
    <property type="match status" value="1"/>
</dbReference>
<feature type="active site" description="Proton donor" evidence="13">
    <location>
        <position position="150"/>
    </location>
</feature>
<evidence type="ECO:0000256" key="2">
    <source>
        <dbReference type="ARBA" id="ARBA00022490"/>
    </source>
</evidence>
<dbReference type="STRING" id="1776384.GCA_900086585_01292"/>
<dbReference type="SUPFAM" id="SSF55347">
    <property type="entry name" value="Glyceraldehyde-3-phosphate dehydrogenase-like, C-terminal domain"/>
    <property type="match status" value="1"/>
</dbReference>
<sequence length="239" mass="25833">MKVIITAPKGKMDSLILEEAVKCDTIEVVGAIGPKGRDYIGTEICGVMVYDDLEAVIDQCDMVVDFSGAEIAMEVLEVCLAHNKALLEGSTGFTEKQNRKIEEASKMIPVLKAANTSFMVNVLMRILEFAADNLADSCDIEVMDIHDRNKLDAPSGTALEMGEAIAGAAGMEVSQIEFHSGRMGDSPSTHTIYFGGIDERIEITHQAYTGRCFAIGACRAIEFMEGKDTGMYTMADVIG</sequence>
<evidence type="ECO:0000256" key="7">
    <source>
        <dbReference type="ARBA" id="ARBA00023027"/>
    </source>
</evidence>
<comment type="caution">
    <text evidence="13">Lacks conserved residue(s) required for the propagation of feature annotation.</text>
</comment>
<dbReference type="InterPro" id="IPR022663">
    <property type="entry name" value="DapB_C"/>
</dbReference>
<dbReference type="GO" id="GO:0019877">
    <property type="term" value="P:diaminopimelate biosynthetic process"/>
    <property type="evidence" value="ECO:0007669"/>
    <property type="project" value="UniProtKB-UniRule"/>
</dbReference>
<evidence type="ECO:0000256" key="8">
    <source>
        <dbReference type="ARBA" id="ARBA00023154"/>
    </source>
</evidence>
<name>A0A415DWE9_9FIRM</name>
<feature type="binding site" evidence="13">
    <location>
        <begin position="156"/>
        <end position="157"/>
    </location>
    <ligand>
        <name>(S)-2,3,4,5-tetrahydrodipicolinate</name>
        <dbReference type="ChEBI" id="CHEBI:16845"/>
    </ligand>
</feature>
<dbReference type="OrthoDB" id="9790352at2"/>
<comment type="pathway">
    <text evidence="9 13">Amino-acid biosynthesis; L-lysine biosynthesis via DAP pathway; (S)-tetrahydrodipicolinate from L-aspartate: step 4/4.</text>
</comment>
<evidence type="ECO:0000256" key="1">
    <source>
        <dbReference type="ARBA" id="ARBA00006642"/>
    </source>
</evidence>
<comment type="caution">
    <text evidence="16">The sequence shown here is derived from an EMBL/GenBank/DDBJ whole genome shotgun (WGS) entry which is preliminary data.</text>
</comment>
<dbReference type="PANTHER" id="PTHR20836:SF0">
    <property type="entry name" value="4-HYDROXY-TETRAHYDRODIPICOLINATE REDUCTASE 1, CHLOROPLASTIC-RELATED"/>
    <property type="match status" value="1"/>
</dbReference>
<reference evidence="16 17" key="1">
    <citation type="submission" date="2018-08" db="EMBL/GenBank/DDBJ databases">
        <title>A genome reference for cultivated species of the human gut microbiota.</title>
        <authorList>
            <person name="Zou Y."/>
            <person name="Xue W."/>
            <person name="Luo G."/>
        </authorList>
    </citation>
    <scope>NUCLEOTIDE SEQUENCE [LARGE SCALE GENOMIC DNA]</scope>
    <source>
        <strain evidence="16 17">AM07-24</strain>
    </source>
</reference>
<keyword evidence="8 13" id="KW-0457">Lysine biosynthesis</keyword>
<keyword evidence="2 13" id="KW-0963">Cytoplasm</keyword>
<dbReference type="GO" id="GO:0009089">
    <property type="term" value="P:lysine biosynthetic process via diaminopimelate"/>
    <property type="evidence" value="ECO:0007669"/>
    <property type="project" value="UniProtKB-UniRule"/>
</dbReference>